<evidence type="ECO:0000313" key="3">
    <source>
        <dbReference type="Proteomes" id="UP000054321"/>
    </source>
</evidence>
<organism evidence="2 3">
    <name type="scientific">Oidiodendron maius (strain Zn)</name>
    <dbReference type="NCBI Taxonomy" id="913774"/>
    <lineage>
        <taxon>Eukaryota</taxon>
        <taxon>Fungi</taxon>
        <taxon>Dikarya</taxon>
        <taxon>Ascomycota</taxon>
        <taxon>Pezizomycotina</taxon>
        <taxon>Leotiomycetes</taxon>
        <taxon>Leotiomycetes incertae sedis</taxon>
        <taxon>Myxotrichaceae</taxon>
        <taxon>Oidiodendron</taxon>
    </lineage>
</organism>
<sequence length="108" mass="12214">MLKRHPSSKTGNRALPPDVNNPIQRQRAGDNSTARSQRSSYRSALRYIKAHSSDEYGYLRQSKISDAPYRSLPQRPMSIAIEQPNESTFDSKGYILGITVFLDAVEEQ</sequence>
<feature type="region of interest" description="Disordered" evidence="1">
    <location>
        <begin position="1"/>
        <end position="41"/>
    </location>
</feature>
<keyword evidence="3" id="KW-1185">Reference proteome</keyword>
<accession>A0A0C3HF09</accession>
<gene>
    <name evidence="2" type="ORF">OIDMADRAFT_46746</name>
</gene>
<evidence type="ECO:0000313" key="2">
    <source>
        <dbReference type="EMBL" id="KIN06821.1"/>
    </source>
</evidence>
<dbReference type="AlphaFoldDB" id="A0A0C3HF09"/>
<name>A0A0C3HF09_OIDMZ</name>
<dbReference type="Proteomes" id="UP000054321">
    <property type="component" value="Unassembled WGS sequence"/>
</dbReference>
<reference evidence="2 3" key="1">
    <citation type="submission" date="2014-04" db="EMBL/GenBank/DDBJ databases">
        <authorList>
            <consortium name="DOE Joint Genome Institute"/>
            <person name="Kuo A."/>
            <person name="Martino E."/>
            <person name="Perotto S."/>
            <person name="Kohler A."/>
            <person name="Nagy L.G."/>
            <person name="Floudas D."/>
            <person name="Copeland A."/>
            <person name="Barry K.W."/>
            <person name="Cichocki N."/>
            <person name="Veneault-Fourrey C."/>
            <person name="LaButti K."/>
            <person name="Lindquist E.A."/>
            <person name="Lipzen A."/>
            <person name="Lundell T."/>
            <person name="Morin E."/>
            <person name="Murat C."/>
            <person name="Sun H."/>
            <person name="Tunlid A."/>
            <person name="Henrissat B."/>
            <person name="Grigoriev I.V."/>
            <person name="Hibbett D.S."/>
            <person name="Martin F."/>
            <person name="Nordberg H.P."/>
            <person name="Cantor M.N."/>
            <person name="Hua S.X."/>
        </authorList>
    </citation>
    <scope>NUCLEOTIDE SEQUENCE [LARGE SCALE GENOMIC DNA]</scope>
    <source>
        <strain evidence="2 3">Zn</strain>
    </source>
</reference>
<evidence type="ECO:0000256" key="1">
    <source>
        <dbReference type="SAM" id="MobiDB-lite"/>
    </source>
</evidence>
<dbReference type="InParanoid" id="A0A0C3HF09"/>
<proteinExistence type="predicted"/>
<dbReference type="HOGENOM" id="CLU_2197684_0_0_1"/>
<feature type="compositionally biased region" description="Polar residues" evidence="1">
    <location>
        <begin position="21"/>
        <end position="41"/>
    </location>
</feature>
<protein>
    <submittedName>
        <fullName evidence="2">Uncharacterized protein</fullName>
    </submittedName>
</protein>
<dbReference type="EMBL" id="KN832870">
    <property type="protein sequence ID" value="KIN06821.1"/>
    <property type="molecule type" value="Genomic_DNA"/>
</dbReference>
<reference evidence="3" key="2">
    <citation type="submission" date="2015-01" db="EMBL/GenBank/DDBJ databases">
        <title>Evolutionary Origins and Diversification of the Mycorrhizal Mutualists.</title>
        <authorList>
            <consortium name="DOE Joint Genome Institute"/>
            <consortium name="Mycorrhizal Genomics Consortium"/>
            <person name="Kohler A."/>
            <person name="Kuo A."/>
            <person name="Nagy L.G."/>
            <person name="Floudas D."/>
            <person name="Copeland A."/>
            <person name="Barry K.W."/>
            <person name="Cichocki N."/>
            <person name="Veneault-Fourrey C."/>
            <person name="LaButti K."/>
            <person name="Lindquist E.A."/>
            <person name="Lipzen A."/>
            <person name="Lundell T."/>
            <person name="Morin E."/>
            <person name="Murat C."/>
            <person name="Riley R."/>
            <person name="Ohm R."/>
            <person name="Sun H."/>
            <person name="Tunlid A."/>
            <person name="Henrissat B."/>
            <person name="Grigoriev I.V."/>
            <person name="Hibbett D.S."/>
            <person name="Martin F."/>
        </authorList>
    </citation>
    <scope>NUCLEOTIDE SEQUENCE [LARGE SCALE GENOMIC DNA]</scope>
    <source>
        <strain evidence="3">Zn</strain>
    </source>
</reference>